<organism evidence="3 4">
    <name type="scientific">Spiroplasma floricola 23-6</name>
    <dbReference type="NCBI Taxonomy" id="1336749"/>
    <lineage>
        <taxon>Bacteria</taxon>
        <taxon>Bacillati</taxon>
        <taxon>Mycoplasmatota</taxon>
        <taxon>Mollicutes</taxon>
        <taxon>Entomoplasmatales</taxon>
        <taxon>Spiroplasmataceae</taxon>
        <taxon>Spiroplasma</taxon>
    </lineage>
</organism>
<feature type="transmembrane region" description="Helical" evidence="2">
    <location>
        <begin position="67"/>
        <end position="90"/>
    </location>
</feature>
<feature type="coiled-coil region" evidence="1">
    <location>
        <begin position="300"/>
        <end position="327"/>
    </location>
</feature>
<keyword evidence="4" id="KW-1185">Reference proteome</keyword>
<dbReference type="EMBL" id="CP025057">
    <property type="protein sequence ID" value="AUB31933.1"/>
    <property type="molecule type" value="Genomic_DNA"/>
</dbReference>
<name>A0A2K8SEU0_9MOLU</name>
<dbReference type="OrthoDB" id="8477532at2"/>
<dbReference type="AlphaFoldDB" id="A0A2K8SEU0"/>
<keyword evidence="2" id="KW-1133">Transmembrane helix</keyword>
<accession>A0A2K8SEU0</accession>
<protein>
    <submittedName>
        <fullName evidence="3">Uncharacterized protein</fullName>
    </submittedName>
</protein>
<evidence type="ECO:0000313" key="3">
    <source>
        <dbReference type="EMBL" id="AUB31933.1"/>
    </source>
</evidence>
<dbReference type="KEGG" id="sfz:SFLOR_v1c08850"/>
<evidence type="ECO:0000313" key="4">
    <source>
        <dbReference type="Proteomes" id="UP000231823"/>
    </source>
</evidence>
<evidence type="ECO:0000256" key="2">
    <source>
        <dbReference type="SAM" id="Phobius"/>
    </source>
</evidence>
<reference evidence="3 4" key="1">
    <citation type="submission" date="2017-12" db="EMBL/GenBank/DDBJ databases">
        <title>Complete genome sequence of Spiroplasma floricola 23-6 (ATCC 29989).</title>
        <authorList>
            <person name="Tsai Y.-M."/>
            <person name="Wu P.-S."/>
            <person name="Lo W.-S."/>
            <person name="Kuo C.-H."/>
        </authorList>
    </citation>
    <scope>NUCLEOTIDE SEQUENCE [LARGE SCALE GENOMIC DNA]</scope>
    <source>
        <strain evidence="3 4">23-6</strain>
    </source>
</reference>
<dbReference type="NCBIfam" id="NF046000">
    <property type="entry name" value="MAG1210_fam"/>
    <property type="match status" value="1"/>
</dbReference>
<feature type="transmembrane region" description="Helical" evidence="2">
    <location>
        <begin position="414"/>
        <end position="438"/>
    </location>
</feature>
<evidence type="ECO:0000256" key="1">
    <source>
        <dbReference type="SAM" id="Coils"/>
    </source>
</evidence>
<dbReference type="RefSeq" id="WP_100916890.1">
    <property type="nucleotide sequence ID" value="NZ_CP025057.1"/>
</dbReference>
<keyword evidence="2" id="KW-0472">Membrane</keyword>
<keyword evidence="2" id="KW-0812">Transmembrane</keyword>
<keyword evidence="1" id="KW-0175">Coiled coil</keyword>
<dbReference type="Proteomes" id="UP000231823">
    <property type="component" value="Chromosome"/>
</dbReference>
<gene>
    <name evidence="3" type="ORF">SFLOR_v1c08850</name>
</gene>
<feature type="transmembrane region" description="Helical" evidence="2">
    <location>
        <begin position="96"/>
        <end position="122"/>
    </location>
</feature>
<proteinExistence type="predicted"/>
<sequence length="608" mass="70559">MEQIIYNPAKEFQSYQSEHQLNCEKEFERLLKIAKVDENLNITTVKTIEKQEKKLNSTKKVIGKYKALRVFLIIMCIVFVLVPVVAFYFLKDLDKFILYISITSSICAILFITFLLLIFLRINKLIKDFSKMAEKIQSEINELTQKAWEQMRPLNNLFYSRLSKNLIESTLGSVKFDNYLHNNKFNFLKSIGLKDFERDKSIVDLSSGELAKNPFVVVKTRIHEMRKKEYTGSLLITWTESYTDSDGNSKTRTRSETLFASVVKPMPFYYKKSSIFYYSEHCPNLSFDRNPSKSRKDLSDKEFQKELNQLDKKAEKAIKNNQKLNLMNNKEFELYFDCFERSNEIEFRMMFSALAQKQLIDLIKAPYFDSSNNFRLKKVSNLSILFNNYIDNLSLERDVEQYKHFSFEKIRNNFMALNMGSFNNFFLAFSPLLAIPIYQEKWETKISAGNPQEQSLSNWEYEAIANKYYKKALGHGNSVTPSILKTSFVKKEGNNEYVNVIAEGYSITPRVDYVLVSGGDGGIHSVPVPWDEYNKVIKESNIVISTLNDDKTSVNSNKIIDSLNEFTSKLSIDTEGMVKTNNILATILGEEGLTENQRILLEKMNNNK</sequence>